<dbReference type="SUPFAM" id="SSF52768">
    <property type="entry name" value="Arginase/deacetylase"/>
    <property type="match status" value="1"/>
</dbReference>
<dbReference type="InterPro" id="IPR000286">
    <property type="entry name" value="HDACs"/>
</dbReference>
<feature type="domain" description="Histone deacetylase" evidence="6">
    <location>
        <begin position="28"/>
        <end position="336"/>
    </location>
</feature>
<dbReference type="GO" id="GO:0040029">
    <property type="term" value="P:epigenetic regulation of gene expression"/>
    <property type="evidence" value="ECO:0007669"/>
    <property type="project" value="TreeGrafter"/>
</dbReference>
<keyword evidence="4" id="KW-0378">Hydrolase</keyword>
<evidence type="ECO:0000256" key="1">
    <source>
        <dbReference type="ARBA" id="ARBA00001947"/>
    </source>
</evidence>
<dbReference type="EMBL" id="LR593886">
    <property type="protein sequence ID" value="VTS02309.1"/>
    <property type="molecule type" value="Genomic_DNA"/>
</dbReference>
<dbReference type="PRINTS" id="PR01270">
    <property type="entry name" value="HDASUPER"/>
</dbReference>
<evidence type="ECO:0000259" key="6">
    <source>
        <dbReference type="Pfam" id="PF00850"/>
    </source>
</evidence>
<evidence type="ECO:0000256" key="3">
    <source>
        <dbReference type="ARBA" id="ARBA00022723"/>
    </source>
</evidence>
<evidence type="ECO:0000313" key="7">
    <source>
        <dbReference type="EMBL" id="VTS02309.1"/>
    </source>
</evidence>
<evidence type="ECO:0000256" key="4">
    <source>
        <dbReference type="ARBA" id="ARBA00022801"/>
    </source>
</evidence>
<dbReference type="GO" id="GO:0004407">
    <property type="term" value="F:histone deacetylase activity"/>
    <property type="evidence" value="ECO:0007669"/>
    <property type="project" value="TreeGrafter"/>
</dbReference>
<dbReference type="PANTHER" id="PTHR10625:SF17">
    <property type="entry name" value="HISTONE DEACETYLASE 8"/>
    <property type="match status" value="1"/>
</dbReference>
<dbReference type="Proteomes" id="UP000464178">
    <property type="component" value="Chromosome"/>
</dbReference>
<sequence length="341" mass="36018">MRVILNPKHAEHVPPGEMEGGAVIPSYEAPGRFEVIRAALEAAGGFRFEEPPKPSEECVTAIHHAAYIAYLREASAEAKRARDPAAKQLWPTVFPFGPNPRATGTRALRGQFCFDTYTPILPGTFASALGGASAAARAADLIADGAERNVYVLTRPPGHHAEHDRCGGYCYFNNAAVAAERLAKCGPVAVLDLDVHHGNGTQHIFYSRADVLTVSVHGDPAGLYPFFSGFADETGTGAGLGANANFPLLPGTGVKEYRPALAAAVEAVRRFKPAFLVFAFGADAHESDPIGGFTLPTKFFAEMGTAVREIGLPTVIVQEGGYNLTTLGACVTEGLKAIDAN</sequence>
<accession>A0A6P2DJK8</accession>
<dbReference type="Pfam" id="PF00850">
    <property type="entry name" value="Hist_deacetyl"/>
    <property type="match status" value="1"/>
</dbReference>
<evidence type="ECO:0000313" key="8">
    <source>
        <dbReference type="Proteomes" id="UP000464178"/>
    </source>
</evidence>
<gene>
    <name evidence="7" type="ORF">SOIL9_75590</name>
</gene>
<comment type="cofactor">
    <cofactor evidence="1">
        <name>Zn(2+)</name>
        <dbReference type="ChEBI" id="CHEBI:29105"/>
    </cofactor>
</comment>
<protein>
    <recommendedName>
        <fullName evidence="6">Histone deacetylase domain-containing protein</fullName>
    </recommendedName>
</protein>
<comment type="similarity">
    <text evidence="2">Belongs to the histone deacetylase family.</text>
</comment>
<organism evidence="7 8">
    <name type="scientific">Gemmata massiliana</name>
    <dbReference type="NCBI Taxonomy" id="1210884"/>
    <lineage>
        <taxon>Bacteria</taxon>
        <taxon>Pseudomonadati</taxon>
        <taxon>Planctomycetota</taxon>
        <taxon>Planctomycetia</taxon>
        <taxon>Gemmatales</taxon>
        <taxon>Gemmataceae</taxon>
        <taxon>Gemmata</taxon>
    </lineage>
</organism>
<reference evidence="7 8" key="1">
    <citation type="submission" date="2019-05" db="EMBL/GenBank/DDBJ databases">
        <authorList>
            <consortium name="Science for Life Laboratories"/>
        </authorList>
    </citation>
    <scope>NUCLEOTIDE SEQUENCE [LARGE SCALE GENOMIC DNA]</scope>
    <source>
        <strain evidence="7">Soil9</strain>
    </source>
</reference>
<dbReference type="PANTHER" id="PTHR10625">
    <property type="entry name" value="HISTONE DEACETYLASE HDAC1-RELATED"/>
    <property type="match status" value="1"/>
</dbReference>
<evidence type="ECO:0000256" key="5">
    <source>
        <dbReference type="ARBA" id="ARBA00022833"/>
    </source>
</evidence>
<keyword evidence="5" id="KW-0862">Zinc</keyword>
<keyword evidence="3" id="KW-0479">Metal-binding</keyword>
<dbReference type="KEGG" id="gms:SOIL9_75590"/>
<dbReference type="GO" id="GO:0016787">
    <property type="term" value="F:hydrolase activity"/>
    <property type="evidence" value="ECO:0007669"/>
    <property type="project" value="UniProtKB-KW"/>
</dbReference>
<proteinExistence type="inferred from homology"/>
<dbReference type="Gene3D" id="3.40.800.20">
    <property type="entry name" value="Histone deacetylase domain"/>
    <property type="match status" value="1"/>
</dbReference>
<dbReference type="GO" id="GO:0046872">
    <property type="term" value="F:metal ion binding"/>
    <property type="evidence" value="ECO:0007669"/>
    <property type="project" value="UniProtKB-KW"/>
</dbReference>
<dbReference type="AlphaFoldDB" id="A0A6P2DJK8"/>
<keyword evidence="8" id="KW-1185">Reference proteome</keyword>
<evidence type="ECO:0000256" key="2">
    <source>
        <dbReference type="ARBA" id="ARBA00005947"/>
    </source>
</evidence>
<dbReference type="RefSeq" id="WP_162672704.1">
    <property type="nucleotide sequence ID" value="NZ_LR593886.1"/>
</dbReference>
<dbReference type="InterPro" id="IPR023801">
    <property type="entry name" value="His_deacetylse_dom"/>
</dbReference>
<dbReference type="CDD" id="cd10001">
    <property type="entry name" value="HDAC_classII_APAH"/>
    <property type="match status" value="1"/>
</dbReference>
<dbReference type="InterPro" id="IPR037138">
    <property type="entry name" value="His_deacetylse_dom_sf"/>
</dbReference>
<name>A0A6P2DJK8_9BACT</name>
<dbReference type="InterPro" id="IPR023696">
    <property type="entry name" value="Ureohydrolase_dom_sf"/>
</dbReference>